<dbReference type="Proteomes" id="UP000824540">
    <property type="component" value="Unassembled WGS sequence"/>
</dbReference>
<evidence type="ECO:0000313" key="2">
    <source>
        <dbReference type="Proteomes" id="UP000824540"/>
    </source>
</evidence>
<keyword evidence="2" id="KW-1185">Reference proteome</keyword>
<organism evidence="1 2">
    <name type="scientific">Albula glossodonta</name>
    <name type="common">roundjaw bonefish</name>
    <dbReference type="NCBI Taxonomy" id="121402"/>
    <lineage>
        <taxon>Eukaryota</taxon>
        <taxon>Metazoa</taxon>
        <taxon>Chordata</taxon>
        <taxon>Craniata</taxon>
        <taxon>Vertebrata</taxon>
        <taxon>Euteleostomi</taxon>
        <taxon>Actinopterygii</taxon>
        <taxon>Neopterygii</taxon>
        <taxon>Teleostei</taxon>
        <taxon>Albuliformes</taxon>
        <taxon>Albulidae</taxon>
        <taxon>Albula</taxon>
    </lineage>
</organism>
<comment type="caution">
    <text evidence="1">The sequence shown here is derived from an EMBL/GenBank/DDBJ whole genome shotgun (WGS) entry which is preliminary data.</text>
</comment>
<proteinExistence type="predicted"/>
<protein>
    <submittedName>
        <fullName evidence="1">Uncharacterized protein</fullName>
    </submittedName>
</protein>
<name>A0A8T2PI52_9TELE</name>
<evidence type="ECO:0000313" key="1">
    <source>
        <dbReference type="EMBL" id="KAG9349138.1"/>
    </source>
</evidence>
<gene>
    <name evidence="1" type="ORF">JZ751_029458</name>
</gene>
<dbReference type="AlphaFoldDB" id="A0A8T2PI52"/>
<accession>A0A8T2PI52</accession>
<sequence length="138" mass="15541">MFPSLYRLGEEEEEEEGRRAAKFLPPQSEAQEHICTFVCLGEGPPHRWKPCYLQPLFRCHNSLGFAGEPLQSYALTGTLTTTSHSESFNMNRWAYGSSQPGPRFKNDTVMSEDVVQTLLSGHTSAEKTVLSPKKTFRS</sequence>
<dbReference type="EMBL" id="JAFBMS010000010">
    <property type="protein sequence ID" value="KAG9349138.1"/>
    <property type="molecule type" value="Genomic_DNA"/>
</dbReference>
<reference evidence="1" key="1">
    <citation type="thesis" date="2021" institute="BYU ScholarsArchive" country="Provo, UT, USA">
        <title>Applications of and Algorithms for Genome Assembly and Genomic Analyses with an Emphasis on Marine Teleosts.</title>
        <authorList>
            <person name="Pickett B.D."/>
        </authorList>
    </citation>
    <scope>NUCLEOTIDE SEQUENCE</scope>
    <source>
        <strain evidence="1">HI-2016</strain>
    </source>
</reference>